<dbReference type="EMBL" id="CP032317">
    <property type="protein sequence ID" value="AYA35807.1"/>
    <property type="molecule type" value="Genomic_DNA"/>
</dbReference>
<gene>
    <name evidence="1" type="ORF">D3Y59_01350</name>
</gene>
<dbReference type="Pfam" id="PF22283">
    <property type="entry name" value="DUF6960"/>
    <property type="match status" value="1"/>
</dbReference>
<organism evidence="1 2">
    <name type="scientific">Hymenobacter oligotrophus</name>
    <dbReference type="NCBI Taxonomy" id="2319843"/>
    <lineage>
        <taxon>Bacteria</taxon>
        <taxon>Pseudomonadati</taxon>
        <taxon>Bacteroidota</taxon>
        <taxon>Cytophagia</taxon>
        <taxon>Cytophagales</taxon>
        <taxon>Hymenobacteraceae</taxon>
        <taxon>Hymenobacter</taxon>
    </lineage>
</organism>
<dbReference type="Proteomes" id="UP000262802">
    <property type="component" value="Chromosome"/>
</dbReference>
<dbReference type="KEGG" id="hyh:D3Y59_01350"/>
<dbReference type="InterPro" id="IPR053804">
    <property type="entry name" value="DUF6960"/>
</dbReference>
<accession>A0A3B7RNI5</accession>
<dbReference type="OrthoDB" id="893162at2"/>
<evidence type="ECO:0000313" key="2">
    <source>
        <dbReference type="Proteomes" id="UP000262802"/>
    </source>
</evidence>
<name>A0A3B7RNI5_9BACT</name>
<dbReference type="AlphaFoldDB" id="A0A3B7RNI5"/>
<keyword evidence="2" id="KW-1185">Reference proteome</keyword>
<evidence type="ECO:0000313" key="1">
    <source>
        <dbReference type="EMBL" id="AYA35807.1"/>
    </source>
</evidence>
<proteinExistence type="predicted"/>
<reference evidence="1 2" key="1">
    <citation type="submission" date="2018-09" db="EMBL/GenBank/DDBJ databases">
        <title>Hymenobacter medium sp. nov., isolated from R2A medium.</title>
        <authorList>
            <person name="Yingchao G."/>
        </authorList>
    </citation>
    <scope>NUCLEOTIDE SEQUENCE [LARGE SCALE GENOMIC DNA]</scope>
    <source>
        <strain evidence="2">sh-6</strain>
    </source>
</reference>
<protein>
    <submittedName>
        <fullName evidence="1">Uncharacterized protein</fullName>
    </submittedName>
</protein>
<sequence length="146" mass="17321">MGSAFAYYAHQLYLPVPRPMLEFGLYGWTPAYGYTYVHPANRRTFEWVEPVNKVFEKIREDDEWITLRYDEQQYLVRPELFRPIRRPPFGFGDAVEAVAMEPGQPRLRGVVSDIFWDESRDQARYQIVVRKKKVPQVFEADELRAS</sequence>